<reference evidence="1 2" key="1">
    <citation type="submission" date="2018-06" db="EMBL/GenBank/DDBJ databases">
        <title>Paenibacillus montanisoli sp. nov., isolated from mountain area soil.</title>
        <authorList>
            <person name="Wu M."/>
        </authorList>
    </citation>
    <scope>NUCLEOTIDE SEQUENCE [LARGE SCALE GENOMIC DNA]</scope>
    <source>
        <strain evidence="1 2">RA17</strain>
    </source>
</reference>
<dbReference type="Proteomes" id="UP000249260">
    <property type="component" value="Unassembled WGS sequence"/>
</dbReference>
<dbReference type="EMBL" id="QLUW01000001">
    <property type="protein sequence ID" value="RAP77472.1"/>
    <property type="molecule type" value="Genomic_DNA"/>
</dbReference>
<accession>A0A328U5X0</accession>
<dbReference type="AlphaFoldDB" id="A0A328U5X0"/>
<keyword evidence="2" id="KW-1185">Reference proteome</keyword>
<proteinExistence type="predicted"/>
<evidence type="ECO:0000313" key="1">
    <source>
        <dbReference type="EMBL" id="RAP77472.1"/>
    </source>
</evidence>
<dbReference type="OrthoDB" id="2882895at2"/>
<sequence>MTTHYKSVNHMEVIQMDDEWLALDTSTYSVTRLNESGGFCLSMLSEPRNSEDMASELENRYGISAEDAKRDVKVFLTHLLQIGLVNYA</sequence>
<dbReference type="Pfam" id="PF05402">
    <property type="entry name" value="PqqD"/>
    <property type="match status" value="1"/>
</dbReference>
<organism evidence="1 2">
    <name type="scientific">Paenibacillus montanisoli</name>
    <dbReference type="NCBI Taxonomy" id="2081970"/>
    <lineage>
        <taxon>Bacteria</taxon>
        <taxon>Bacillati</taxon>
        <taxon>Bacillota</taxon>
        <taxon>Bacilli</taxon>
        <taxon>Bacillales</taxon>
        <taxon>Paenibacillaceae</taxon>
        <taxon>Paenibacillus</taxon>
    </lineage>
</organism>
<dbReference type="RefSeq" id="WP_112880595.1">
    <property type="nucleotide sequence ID" value="NZ_QLUW01000001.1"/>
</dbReference>
<evidence type="ECO:0008006" key="3">
    <source>
        <dbReference type="Google" id="ProtNLM"/>
    </source>
</evidence>
<name>A0A328U5X0_9BACL</name>
<gene>
    <name evidence="1" type="ORF">DL346_03050</name>
</gene>
<evidence type="ECO:0000313" key="2">
    <source>
        <dbReference type="Proteomes" id="UP000249260"/>
    </source>
</evidence>
<dbReference type="Gene3D" id="1.10.10.1150">
    <property type="entry name" value="Coenzyme PQQ synthesis protein D (PqqD)"/>
    <property type="match status" value="1"/>
</dbReference>
<comment type="caution">
    <text evidence="1">The sequence shown here is derived from an EMBL/GenBank/DDBJ whole genome shotgun (WGS) entry which is preliminary data.</text>
</comment>
<dbReference type="InterPro" id="IPR008792">
    <property type="entry name" value="PQQD"/>
</dbReference>
<protein>
    <recommendedName>
        <fullName evidence="3">PqqD family protein</fullName>
    </recommendedName>
</protein>
<dbReference type="InterPro" id="IPR041881">
    <property type="entry name" value="PqqD_sf"/>
</dbReference>